<feature type="signal peptide" evidence="7">
    <location>
        <begin position="1"/>
        <end position="27"/>
    </location>
</feature>
<dbReference type="Gene3D" id="3.40.50.200">
    <property type="entry name" value="Peptidase S8/S53 domain"/>
    <property type="match status" value="1"/>
</dbReference>
<dbReference type="PROSITE" id="PS51892">
    <property type="entry name" value="SUBTILASE"/>
    <property type="match status" value="1"/>
</dbReference>
<evidence type="ECO:0000256" key="5">
    <source>
        <dbReference type="PROSITE-ProRule" id="PRU01240"/>
    </source>
</evidence>
<dbReference type="InterPro" id="IPR000209">
    <property type="entry name" value="Peptidase_S8/S53_dom"/>
</dbReference>
<feature type="domain" description="Peptidase S8/S53" evidence="8">
    <location>
        <begin position="156"/>
        <end position="383"/>
    </location>
</feature>
<protein>
    <recommendedName>
        <fullName evidence="12">Peptidase inhibitor I9</fullName>
    </recommendedName>
</protein>
<proteinExistence type="inferred from homology"/>
<dbReference type="SUPFAM" id="SSF52743">
    <property type="entry name" value="Subtilisin-like"/>
    <property type="match status" value="1"/>
</dbReference>
<evidence type="ECO:0000313" key="10">
    <source>
        <dbReference type="EMBL" id="GAA1870896.1"/>
    </source>
</evidence>
<dbReference type="PROSITE" id="PS00137">
    <property type="entry name" value="SUBTILASE_HIS"/>
    <property type="match status" value="1"/>
</dbReference>
<evidence type="ECO:0000256" key="6">
    <source>
        <dbReference type="RuleBase" id="RU003355"/>
    </source>
</evidence>
<gene>
    <name evidence="10" type="ORF">GCM10009751_32550</name>
</gene>
<feature type="active site" description="Charge relay system" evidence="5">
    <location>
        <position position="198"/>
    </location>
</feature>
<reference evidence="11" key="1">
    <citation type="journal article" date="2019" name="Int. J. Syst. Evol. Microbiol.">
        <title>The Global Catalogue of Microorganisms (GCM) 10K type strain sequencing project: providing services to taxonomists for standard genome sequencing and annotation.</title>
        <authorList>
            <consortium name="The Broad Institute Genomics Platform"/>
            <consortium name="The Broad Institute Genome Sequencing Center for Infectious Disease"/>
            <person name="Wu L."/>
            <person name="Ma J."/>
        </authorList>
    </citation>
    <scope>NUCLEOTIDE SEQUENCE [LARGE SCALE GENOMIC DNA]</scope>
    <source>
        <strain evidence="11">JCM 14326</strain>
    </source>
</reference>
<dbReference type="InterPro" id="IPR023827">
    <property type="entry name" value="Peptidase_S8_Asp-AS"/>
</dbReference>
<dbReference type="Proteomes" id="UP001501094">
    <property type="component" value="Unassembled WGS sequence"/>
</dbReference>
<feature type="chain" id="PRO_5047004669" description="Peptidase inhibitor I9" evidence="7">
    <location>
        <begin position="28"/>
        <end position="407"/>
    </location>
</feature>
<dbReference type="Pfam" id="PF00082">
    <property type="entry name" value="Peptidase_S8"/>
    <property type="match status" value="1"/>
</dbReference>
<evidence type="ECO:0000259" key="8">
    <source>
        <dbReference type="Pfam" id="PF00082"/>
    </source>
</evidence>
<comment type="caution">
    <text evidence="10">The sequence shown here is derived from an EMBL/GenBank/DDBJ whole genome shotgun (WGS) entry which is preliminary data.</text>
</comment>
<sequence>MADRKKNARRITAVVAGLALTGATAVAANAVTSQIAAPEGKIVGAGAPGAVKDSYIVVLKDGTMATTEVSTTAKGLAKKFGGTVESTYSKVVNGFEARISEAEALELAADPSVAYVEQNAEVSISETQSPTPSWGLDRLDQDALPLDESYTYPSAGEGVTAYIVDTGVLTSHSDFGGRAVSGLDAVDGDDDATDCNGHGTHVAGTVGGTEHGVAKAATIVAVRVLDCEGGGTNAGVIEGIEFVATDHDAGEPAVANMSLGGGFSQALNDAVAAAVADGVPFAVAAGNESQDACNTSPASEPTALTVGATEETDTMSSFSNFGECLDIFAPGTDITSTWIDSDDSTNTISGTSMASPHVAGAAALVLGANPAATPDEVASALVEGGVADAIPDAGAGSPNVLLNVSGI</sequence>
<dbReference type="InterPro" id="IPR050131">
    <property type="entry name" value="Peptidase_S8_subtilisin-like"/>
</dbReference>
<dbReference type="Gene3D" id="3.30.70.80">
    <property type="entry name" value="Peptidase S8 propeptide/proteinase inhibitor I9"/>
    <property type="match status" value="1"/>
</dbReference>
<evidence type="ECO:0000256" key="3">
    <source>
        <dbReference type="ARBA" id="ARBA00022801"/>
    </source>
</evidence>
<keyword evidence="7" id="KW-0732">Signal</keyword>
<dbReference type="PROSITE" id="PS00138">
    <property type="entry name" value="SUBTILASE_SER"/>
    <property type="match status" value="1"/>
</dbReference>
<feature type="domain" description="Inhibitor I9" evidence="9">
    <location>
        <begin position="54"/>
        <end position="124"/>
    </location>
</feature>
<dbReference type="PROSITE" id="PS00136">
    <property type="entry name" value="SUBTILASE_ASP"/>
    <property type="match status" value="1"/>
</dbReference>
<dbReference type="InterPro" id="IPR010259">
    <property type="entry name" value="S8pro/Inhibitor_I9"/>
</dbReference>
<keyword evidence="4 5" id="KW-0720">Serine protease</keyword>
<evidence type="ECO:0000259" key="9">
    <source>
        <dbReference type="Pfam" id="PF05922"/>
    </source>
</evidence>
<dbReference type="SUPFAM" id="SSF54897">
    <property type="entry name" value="Protease propeptides/inhibitors"/>
    <property type="match status" value="1"/>
</dbReference>
<evidence type="ECO:0000256" key="7">
    <source>
        <dbReference type="SAM" id="SignalP"/>
    </source>
</evidence>
<dbReference type="InterPro" id="IPR015500">
    <property type="entry name" value="Peptidase_S8_subtilisin-rel"/>
</dbReference>
<dbReference type="EMBL" id="BAAANL010000007">
    <property type="protein sequence ID" value="GAA1870896.1"/>
    <property type="molecule type" value="Genomic_DNA"/>
</dbReference>
<dbReference type="InterPro" id="IPR034193">
    <property type="entry name" value="PCSK9_ProteinaseK-like"/>
</dbReference>
<dbReference type="PANTHER" id="PTHR43806">
    <property type="entry name" value="PEPTIDASE S8"/>
    <property type="match status" value="1"/>
</dbReference>
<keyword evidence="2 5" id="KW-0645">Protease</keyword>
<keyword evidence="11" id="KW-1185">Reference proteome</keyword>
<dbReference type="CDD" id="cd04077">
    <property type="entry name" value="Peptidases_S8_PCSK9_ProteinaseK_like"/>
    <property type="match status" value="1"/>
</dbReference>
<evidence type="ECO:0008006" key="12">
    <source>
        <dbReference type="Google" id="ProtNLM"/>
    </source>
</evidence>
<dbReference type="InterPro" id="IPR022398">
    <property type="entry name" value="Peptidase_S8_His-AS"/>
</dbReference>
<dbReference type="PRINTS" id="PR00723">
    <property type="entry name" value="SUBTILISIN"/>
</dbReference>
<dbReference type="PANTHER" id="PTHR43806:SF11">
    <property type="entry name" value="CEREVISIN-RELATED"/>
    <property type="match status" value="1"/>
</dbReference>
<feature type="active site" description="Charge relay system" evidence="5">
    <location>
        <position position="352"/>
    </location>
</feature>
<keyword evidence="3 5" id="KW-0378">Hydrolase</keyword>
<dbReference type="InterPro" id="IPR037045">
    <property type="entry name" value="S8pro/Inhibitor_I9_sf"/>
</dbReference>
<evidence type="ECO:0000256" key="4">
    <source>
        <dbReference type="ARBA" id="ARBA00022825"/>
    </source>
</evidence>
<evidence type="ECO:0000313" key="11">
    <source>
        <dbReference type="Proteomes" id="UP001501094"/>
    </source>
</evidence>
<feature type="active site" description="Charge relay system" evidence="5">
    <location>
        <position position="165"/>
    </location>
</feature>
<evidence type="ECO:0000256" key="1">
    <source>
        <dbReference type="ARBA" id="ARBA00011073"/>
    </source>
</evidence>
<dbReference type="InterPro" id="IPR023828">
    <property type="entry name" value="Peptidase_S8_Ser-AS"/>
</dbReference>
<comment type="similarity">
    <text evidence="1 5 6">Belongs to the peptidase S8 family.</text>
</comment>
<dbReference type="InterPro" id="IPR036852">
    <property type="entry name" value="Peptidase_S8/S53_dom_sf"/>
</dbReference>
<name>A0ABP4ZZ77_9MICO</name>
<evidence type="ECO:0000256" key="2">
    <source>
        <dbReference type="ARBA" id="ARBA00022670"/>
    </source>
</evidence>
<dbReference type="RefSeq" id="WP_344104934.1">
    <property type="nucleotide sequence ID" value="NZ_BAAANL010000007.1"/>
</dbReference>
<accession>A0ABP4ZZ77</accession>
<organism evidence="10 11">
    <name type="scientific">Myceligenerans crystallogenes</name>
    <dbReference type="NCBI Taxonomy" id="316335"/>
    <lineage>
        <taxon>Bacteria</taxon>
        <taxon>Bacillati</taxon>
        <taxon>Actinomycetota</taxon>
        <taxon>Actinomycetes</taxon>
        <taxon>Micrococcales</taxon>
        <taxon>Promicromonosporaceae</taxon>
        <taxon>Myceligenerans</taxon>
    </lineage>
</organism>
<dbReference type="Pfam" id="PF05922">
    <property type="entry name" value="Inhibitor_I9"/>
    <property type="match status" value="1"/>
</dbReference>